<dbReference type="Proteomes" id="UP000030661">
    <property type="component" value="Unassembled WGS sequence"/>
</dbReference>
<organism evidence="2">
    <name type="scientific">Vecturithrix granuli</name>
    <dbReference type="NCBI Taxonomy" id="1499967"/>
    <lineage>
        <taxon>Bacteria</taxon>
        <taxon>Candidatus Moduliflexota</taxon>
        <taxon>Candidatus Vecturitrichia</taxon>
        <taxon>Candidatus Vecturitrichales</taxon>
        <taxon>Candidatus Vecturitrichaceae</taxon>
        <taxon>Candidatus Vecturithrix</taxon>
    </lineage>
</organism>
<evidence type="ECO:0000259" key="1">
    <source>
        <dbReference type="Pfam" id="PF13358"/>
    </source>
</evidence>
<dbReference type="InterPro" id="IPR036397">
    <property type="entry name" value="RNaseH_sf"/>
</dbReference>
<reference evidence="2" key="1">
    <citation type="journal article" date="2015" name="PeerJ">
        <title>First genomic representation of candidate bacterial phylum KSB3 points to enhanced environmental sensing as a trigger of wastewater bulking.</title>
        <authorList>
            <person name="Sekiguchi Y."/>
            <person name="Ohashi A."/>
            <person name="Parks D.H."/>
            <person name="Yamauchi T."/>
            <person name="Tyson G.W."/>
            <person name="Hugenholtz P."/>
        </authorList>
    </citation>
    <scope>NUCLEOTIDE SEQUENCE [LARGE SCALE GENOMIC DNA]</scope>
</reference>
<evidence type="ECO:0000313" key="3">
    <source>
        <dbReference type="Proteomes" id="UP000030661"/>
    </source>
</evidence>
<dbReference type="InterPro" id="IPR038717">
    <property type="entry name" value="Tc1-like_DDE_dom"/>
</dbReference>
<evidence type="ECO:0000313" key="2">
    <source>
        <dbReference type="EMBL" id="GAK58716.1"/>
    </source>
</evidence>
<dbReference type="PANTHER" id="PTHR46564:SF1">
    <property type="entry name" value="TRANSPOSASE"/>
    <property type="match status" value="1"/>
</dbReference>
<proteinExistence type="predicted"/>
<dbReference type="Pfam" id="PF13358">
    <property type="entry name" value="DDE_3"/>
    <property type="match status" value="1"/>
</dbReference>
<dbReference type="EMBL" id="DF820468">
    <property type="protein sequence ID" value="GAK58716.1"/>
    <property type="molecule type" value="Genomic_DNA"/>
</dbReference>
<sequence>MGYLTGRSRAYGYAPCGERAVSYEPAGKGTRFTLVGALSVDGFLGGLEVTGSVNGEVFDAFVEQIVVPHLCPGKIVVLDNVPFHHRESIQDLIEAQGATVKFLPPYSPAFTPIEACRSKLNAWLRKCAVRTGSTRQDAITEAIQHVTSSEAKGWFRQAGYLFNGNE</sequence>
<name>A0A081C2B1_VECG1</name>
<feature type="domain" description="Tc1-like transposase DDE" evidence="1">
    <location>
        <begin position="5"/>
        <end position="126"/>
    </location>
</feature>
<dbReference type="STRING" id="1499967.U27_05691"/>
<dbReference type="Gene3D" id="3.30.420.10">
    <property type="entry name" value="Ribonuclease H-like superfamily/Ribonuclease H"/>
    <property type="match status" value="1"/>
</dbReference>
<protein>
    <submittedName>
        <fullName evidence="2">Transposase</fullName>
    </submittedName>
</protein>
<gene>
    <name evidence="2" type="ORF">U27_05691</name>
</gene>
<dbReference type="GO" id="GO:0003676">
    <property type="term" value="F:nucleic acid binding"/>
    <property type="evidence" value="ECO:0007669"/>
    <property type="project" value="InterPro"/>
</dbReference>
<keyword evidence="3" id="KW-1185">Reference proteome</keyword>
<dbReference type="PANTHER" id="PTHR46564">
    <property type="entry name" value="TRANSPOSASE"/>
    <property type="match status" value="1"/>
</dbReference>
<dbReference type="AlphaFoldDB" id="A0A081C2B1"/>
<dbReference type="eggNOG" id="COG3335">
    <property type="taxonomic scope" value="Bacteria"/>
</dbReference>
<dbReference type="HOGENOM" id="CLU_056788_10_0_0"/>
<accession>A0A081C2B1</accession>